<keyword evidence="2" id="KW-0808">Transferase</keyword>
<organism evidence="2 3">
    <name type="scientific">Amycolatopsis nalaikhensis</name>
    <dbReference type="NCBI Taxonomy" id="715472"/>
    <lineage>
        <taxon>Bacteria</taxon>
        <taxon>Bacillati</taxon>
        <taxon>Actinomycetota</taxon>
        <taxon>Actinomycetes</taxon>
        <taxon>Pseudonocardiales</taxon>
        <taxon>Pseudonocardiaceae</taxon>
        <taxon>Amycolatopsis</taxon>
    </lineage>
</organism>
<dbReference type="EMBL" id="CP127173">
    <property type="protein sequence ID" value="WIV58178.1"/>
    <property type="molecule type" value="Genomic_DNA"/>
</dbReference>
<dbReference type="Pfam" id="PF01636">
    <property type="entry name" value="APH"/>
    <property type="match status" value="1"/>
</dbReference>
<sequence>MRTETALASAGIDPASVVSAEQLGGGTYNTAIRLRLADGRRLVLKIAPPETGLSYEHDLLATEAEYYRRTSGPLPSVVGAGPGFLLMTELPGVPWAEAPDADPRRRAELGGIVAGLHRTTGDGFGYPQDPPHPTWPEAFTAMTDAVLADAVRFGVRLPRPAAEIAHLVRRHEPLLELVSTPVLVHFDLWNGNILLDGPRISGIIDAERAFWGDPLAEFVSLTLFRDLDEPLVSGYRDAGGPARFDLPSRRRLALYRVYLDLIMVVEMTPRRDSNAKRARFLTTRLTEDLDAVQRAL</sequence>
<dbReference type="InterPro" id="IPR051678">
    <property type="entry name" value="AGP_Transferase"/>
</dbReference>
<dbReference type="PANTHER" id="PTHR21310">
    <property type="entry name" value="AMINOGLYCOSIDE PHOSPHOTRANSFERASE-RELATED-RELATED"/>
    <property type="match status" value="1"/>
</dbReference>
<dbReference type="EC" id="2.7.1.-" evidence="2"/>
<dbReference type="InterPro" id="IPR011009">
    <property type="entry name" value="Kinase-like_dom_sf"/>
</dbReference>
<reference evidence="2 3" key="1">
    <citation type="submission" date="2023-06" db="EMBL/GenBank/DDBJ databases">
        <authorList>
            <person name="Oyuntsetseg B."/>
            <person name="Kim S.B."/>
        </authorList>
    </citation>
    <scope>NUCLEOTIDE SEQUENCE [LARGE SCALE GENOMIC DNA]</scope>
    <source>
        <strain evidence="2 3">2-2</strain>
    </source>
</reference>
<evidence type="ECO:0000313" key="2">
    <source>
        <dbReference type="EMBL" id="WIV58178.1"/>
    </source>
</evidence>
<dbReference type="SUPFAM" id="SSF56112">
    <property type="entry name" value="Protein kinase-like (PK-like)"/>
    <property type="match status" value="1"/>
</dbReference>
<feature type="domain" description="Aminoglycoside phosphotransferase" evidence="1">
    <location>
        <begin position="20"/>
        <end position="250"/>
    </location>
</feature>
<dbReference type="InterPro" id="IPR002575">
    <property type="entry name" value="Aminoglycoside_PTrfase"/>
</dbReference>
<evidence type="ECO:0000313" key="3">
    <source>
        <dbReference type="Proteomes" id="UP001227101"/>
    </source>
</evidence>
<dbReference type="Gene3D" id="3.30.200.20">
    <property type="entry name" value="Phosphorylase Kinase, domain 1"/>
    <property type="match status" value="1"/>
</dbReference>
<gene>
    <name evidence="2" type="ORF">QP939_05815</name>
</gene>
<dbReference type="Proteomes" id="UP001227101">
    <property type="component" value="Chromosome"/>
</dbReference>
<name>A0ABY8XRD1_9PSEU</name>
<keyword evidence="3" id="KW-1185">Reference proteome</keyword>
<accession>A0ABY8XRD1</accession>
<protein>
    <submittedName>
        <fullName evidence="2">Aminoglycoside phosphotransferase family protein</fullName>
        <ecNumber evidence="2">2.7.1.-</ecNumber>
    </submittedName>
</protein>
<dbReference type="Gene3D" id="3.90.1200.10">
    <property type="match status" value="1"/>
</dbReference>
<dbReference type="RefSeq" id="WP_285455520.1">
    <property type="nucleotide sequence ID" value="NZ_CP127173.1"/>
</dbReference>
<proteinExistence type="predicted"/>
<dbReference type="GO" id="GO:0016740">
    <property type="term" value="F:transferase activity"/>
    <property type="evidence" value="ECO:0007669"/>
    <property type="project" value="UniProtKB-KW"/>
</dbReference>
<evidence type="ECO:0000259" key="1">
    <source>
        <dbReference type="Pfam" id="PF01636"/>
    </source>
</evidence>
<dbReference type="PANTHER" id="PTHR21310:SF15">
    <property type="entry name" value="AMINOGLYCOSIDE PHOSPHOTRANSFERASE DOMAIN-CONTAINING PROTEIN"/>
    <property type="match status" value="1"/>
</dbReference>